<dbReference type="Proteomes" id="UP000006352">
    <property type="component" value="Unassembled WGS sequence"/>
</dbReference>
<keyword evidence="2" id="KW-1185">Reference proteome</keyword>
<reference evidence="1 2" key="1">
    <citation type="journal article" date="2012" name="Appl. Environ. Microbiol.">
        <title>Short-read sequencing for genomic analysis of the brown rot fungus Fibroporia radiculosa.</title>
        <authorList>
            <person name="Tang J.D."/>
            <person name="Perkins A.D."/>
            <person name="Sonstegard T.S."/>
            <person name="Schroeder S.G."/>
            <person name="Burgess S.C."/>
            <person name="Diehl S.V."/>
        </authorList>
    </citation>
    <scope>NUCLEOTIDE SEQUENCE [LARGE SCALE GENOMIC DNA]</scope>
    <source>
        <strain evidence="1 2">TFFH 294</strain>
    </source>
</reference>
<dbReference type="InParanoid" id="J4GMN4"/>
<accession>J4GMN4</accession>
<dbReference type="InterPro" id="IPR032675">
    <property type="entry name" value="LRR_dom_sf"/>
</dbReference>
<dbReference type="GeneID" id="24095106"/>
<evidence type="ECO:0000313" key="2">
    <source>
        <dbReference type="Proteomes" id="UP000006352"/>
    </source>
</evidence>
<dbReference type="Gene3D" id="3.80.10.10">
    <property type="entry name" value="Ribonuclease Inhibitor"/>
    <property type="match status" value="1"/>
</dbReference>
<gene>
    <name evidence="1" type="ORF">FIBRA_02223</name>
</gene>
<dbReference type="AlphaFoldDB" id="J4GMN4"/>
<sequence length="502" mass="56499">MATVVLPHSLQSPSAPPILRFPYEITLAILLEAVAYSGPTWKWTLPLILKHVCRDWARVILMEHQLWATVDWDVLTSFPPARMRNVLLLSGNSPLKVHLSGNVFYPYPDFQHPDFQHLLESLELGLRGLADHTSRIVLFEALNMPCEAMSLIFDTFKTCPAPKLRDLRLGISTNTEKPWGPQDRAWTLFGGVMPMLQIARIHDAPGAWSSCVNMTTLDITEEMFPLGVLLQTLQYCTRLRYLRLEFIDYDYDDDRDTKIVVELPHLRRLNIQCPTPAELYFLRQLSIPLATSIELSFTTLTRVQAVTHAPDCCVTCNIASGTEELTLELRNGEFGKENVLRSPTGLLTIAYCHLYGVDDPALPEVYCGLGIFSLPALRTLTIHGHATDTFPAKEWERVFASLSSLVRLNLQNVQTLITPIKLLGFVGPADSPSVYCPKLHTLTMEFSTGDHADIVRVVKESMKTRAEQGLGLESCQFTLKMDEEIKALMSDMKCAVIINEIF</sequence>
<dbReference type="HOGENOM" id="CLU_540825_0_0_1"/>
<proteinExistence type="predicted"/>
<dbReference type="RefSeq" id="XP_012179478.1">
    <property type="nucleotide sequence ID" value="XM_012324088.1"/>
</dbReference>
<dbReference type="OrthoDB" id="2269034at2759"/>
<dbReference type="EMBL" id="HE796971">
    <property type="protein sequence ID" value="CCM00195.1"/>
    <property type="molecule type" value="Genomic_DNA"/>
</dbReference>
<organism evidence="1 2">
    <name type="scientific">Fibroporia radiculosa</name>
    <dbReference type="NCBI Taxonomy" id="599839"/>
    <lineage>
        <taxon>Eukaryota</taxon>
        <taxon>Fungi</taxon>
        <taxon>Dikarya</taxon>
        <taxon>Basidiomycota</taxon>
        <taxon>Agaricomycotina</taxon>
        <taxon>Agaricomycetes</taxon>
        <taxon>Polyporales</taxon>
        <taxon>Fibroporiaceae</taxon>
        <taxon>Fibroporia</taxon>
    </lineage>
</organism>
<protein>
    <recommendedName>
        <fullName evidence="3">F-box domain-containing protein</fullName>
    </recommendedName>
</protein>
<evidence type="ECO:0000313" key="1">
    <source>
        <dbReference type="EMBL" id="CCM00195.1"/>
    </source>
</evidence>
<evidence type="ECO:0008006" key="3">
    <source>
        <dbReference type="Google" id="ProtNLM"/>
    </source>
</evidence>
<name>J4GMN4_9APHY</name>
<dbReference type="SUPFAM" id="SSF52047">
    <property type="entry name" value="RNI-like"/>
    <property type="match status" value="1"/>
</dbReference>